<feature type="compositionally biased region" description="Basic residues" evidence="1">
    <location>
        <begin position="237"/>
        <end position="249"/>
    </location>
</feature>
<feature type="compositionally biased region" description="Basic residues" evidence="1">
    <location>
        <begin position="638"/>
        <end position="665"/>
    </location>
</feature>
<evidence type="ECO:0000313" key="2">
    <source>
        <dbReference type="EMBL" id="CAA9510476.1"/>
    </source>
</evidence>
<feature type="compositionally biased region" description="Basic and acidic residues" evidence="1">
    <location>
        <begin position="9"/>
        <end position="25"/>
    </location>
</feature>
<keyword evidence="2" id="KW-0560">Oxidoreductase</keyword>
<dbReference type="EC" id="1.6.5.3" evidence="2"/>
<feature type="compositionally biased region" description="Low complexity" evidence="1">
    <location>
        <begin position="390"/>
        <end position="405"/>
    </location>
</feature>
<evidence type="ECO:0000256" key="1">
    <source>
        <dbReference type="SAM" id="MobiDB-lite"/>
    </source>
</evidence>
<protein>
    <submittedName>
        <fullName evidence="2">NADH-ubiquinone oxidoreductase chain G</fullName>
        <ecNumber evidence="2">1.6.5.3</ecNumber>
    </submittedName>
</protein>
<dbReference type="GO" id="GO:0016491">
    <property type="term" value="F:oxidoreductase activity"/>
    <property type="evidence" value="ECO:0007669"/>
    <property type="project" value="UniProtKB-KW"/>
</dbReference>
<gene>
    <name evidence="2" type="ORF">AVDCRST_MAG53-2574</name>
</gene>
<feature type="compositionally biased region" description="Basic residues" evidence="1">
    <location>
        <begin position="26"/>
        <end position="36"/>
    </location>
</feature>
<feature type="compositionally biased region" description="Basic residues" evidence="1">
    <location>
        <begin position="787"/>
        <end position="807"/>
    </location>
</feature>
<feature type="compositionally biased region" description="Low complexity" evidence="1">
    <location>
        <begin position="692"/>
        <end position="708"/>
    </location>
</feature>
<feature type="non-terminal residue" evidence="2">
    <location>
        <position position="1"/>
    </location>
</feature>
<dbReference type="EMBL" id="CADCVR010000080">
    <property type="protein sequence ID" value="CAA9510476.1"/>
    <property type="molecule type" value="Genomic_DNA"/>
</dbReference>
<feature type="compositionally biased region" description="Low complexity" evidence="1">
    <location>
        <begin position="84"/>
        <end position="98"/>
    </location>
</feature>
<feature type="compositionally biased region" description="Basic residues" evidence="1">
    <location>
        <begin position="44"/>
        <end position="62"/>
    </location>
</feature>
<feature type="compositionally biased region" description="Basic residues" evidence="1">
    <location>
        <begin position="279"/>
        <end position="294"/>
    </location>
</feature>
<feature type="compositionally biased region" description="Basic residues" evidence="1">
    <location>
        <begin position="335"/>
        <end position="348"/>
    </location>
</feature>
<feature type="compositionally biased region" description="Basic residues" evidence="1">
    <location>
        <begin position="422"/>
        <end position="461"/>
    </location>
</feature>
<feature type="compositionally biased region" description="Low complexity" evidence="1">
    <location>
        <begin position="768"/>
        <end position="785"/>
    </location>
</feature>
<feature type="compositionally biased region" description="Basic residues" evidence="1">
    <location>
        <begin position="544"/>
        <end position="557"/>
    </location>
</feature>
<accession>A0A6J4T134</accession>
<proteinExistence type="predicted"/>
<feature type="region of interest" description="Disordered" evidence="1">
    <location>
        <begin position="1"/>
        <end position="105"/>
    </location>
</feature>
<feature type="non-terminal residue" evidence="2">
    <location>
        <position position="848"/>
    </location>
</feature>
<feature type="compositionally biased region" description="Basic and acidic residues" evidence="1">
    <location>
        <begin position="312"/>
        <end position="326"/>
    </location>
</feature>
<keyword evidence="2" id="KW-0830">Ubiquinone</keyword>
<dbReference type="AlphaFoldDB" id="A0A6J4T134"/>
<feature type="compositionally biased region" description="Low complexity" evidence="1">
    <location>
        <begin position="349"/>
        <end position="364"/>
    </location>
</feature>
<feature type="region of interest" description="Disordered" evidence="1">
    <location>
        <begin position="232"/>
        <end position="848"/>
    </location>
</feature>
<reference evidence="2" key="1">
    <citation type="submission" date="2020-02" db="EMBL/GenBank/DDBJ databases">
        <authorList>
            <person name="Meier V. D."/>
        </authorList>
    </citation>
    <scope>NUCLEOTIDE SEQUENCE</scope>
    <source>
        <strain evidence="2">AVDCRST_MAG53</strain>
    </source>
</reference>
<feature type="compositionally biased region" description="Gly residues" evidence="1">
    <location>
        <begin position="300"/>
        <end position="310"/>
    </location>
</feature>
<organism evidence="2">
    <name type="scientific">uncultured Solirubrobacteraceae bacterium</name>
    <dbReference type="NCBI Taxonomy" id="1162706"/>
    <lineage>
        <taxon>Bacteria</taxon>
        <taxon>Bacillati</taxon>
        <taxon>Actinomycetota</taxon>
        <taxon>Thermoleophilia</taxon>
        <taxon>Solirubrobacterales</taxon>
        <taxon>Solirubrobacteraceae</taxon>
        <taxon>environmental samples</taxon>
    </lineage>
</organism>
<feature type="compositionally biased region" description="Basic residues" evidence="1">
    <location>
        <begin position="470"/>
        <end position="492"/>
    </location>
</feature>
<name>A0A6J4T134_9ACTN</name>
<sequence length="848" mass="93150">AAPRTQAHHVLDRRPRGRGAREHDARRRRQVRRRRDPRLLLRAQARRARGGLPHVPRRHRGHSQAPDGLLDPRQGRHGRPHADPAGQGRAAVRGGVPADQPPARLPRLRQGRRVPVAGRVLRLGRRHDPLRRAQAPLQEAAGALAADRDRPRALHPLLPLRALLPGAQRGLPARAARALGRDVRRHLRRASLRRAVQREHPRAVSRRRADLHAVPLPRAALGHRERGLGLHAVPRAVQRRLHGSRRPRAARPGARERGGRRRLALRQGPLRLPVDPRGGARRRAHGPRGRRAARGHLGACAGGGQGGAGRRSGPDRGPGRRRDDQRGGLPPPAPRARRARLPPRRLRRGAGSLRAARPGRPGAAGDRGRPRVRPHGPGARHGARRRRADPGPAAAQGRAPQPRQACGGDVASLVAGPERHARGPLRARSRGRLRHRAQRRVLRRRRRRARAGRGGRRRRRPRASDAAAHERRRPARRRRGALRAAGARRGRGGHGAAAEARGRPRPVGSPGRGAARRSHRDERPGAARGGRAARRGARPDRGPLRRARRHGHRRSDRRGRALGPLPPAHRPPARRAAARGVGARAGGGDARHRPRGLSHRDDPGARDRRVPRGVLRGEGGHPRPSRRSPSAPAPRDRAARRRARGVAGARRARAFRGRRARRPHRALGDATALRRRGVLRRAERRRDRRQGRALVGGRRARRGVAAGERAPRGHQRPRGQDAVVEDAGLRGGADPLRARGSRRRDERCAPARHVPVDLGCGRGRGVTGAEVPAPAPARRAVAGGRRAPGHRARRARDGRQRRRHGRSGRAPAQRVARRQRVPAERHPRGRGQRPAGAPRRDPEGHAQV</sequence>
<feature type="compositionally biased region" description="Basic and acidic residues" evidence="1">
    <location>
        <begin position="838"/>
        <end position="848"/>
    </location>
</feature>
<feature type="compositionally biased region" description="Basic and acidic residues" evidence="1">
    <location>
        <begin position="598"/>
        <end position="610"/>
    </location>
</feature>